<feature type="non-terminal residue" evidence="1">
    <location>
        <position position="1"/>
    </location>
</feature>
<accession>A0A2K5AU26</accession>
<proteinExistence type="predicted"/>
<dbReference type="EMBL" id="BX284606">
    <property type="protein sequence ID" value="SPC48666.1"/>
    <property type="molecule type" value="Genomic_DNA"/>
</dbReference>
<protein>
    <submittedName>
        <fullName evidence="1">Uncharacterized protein</fullName>
    </submittedName>
</protein>
<keyword evidence="2" id="KW-1185">Reference proteome</keyword>
<evidence type="ECO:0000313" key="3">
    <source>
        <dbReference type="WormBase" id="F20B6.10b"/>
    </source>
</evidence>
<evidence type="ECO:0000313" key="1">
    <source>
        <dbReference type="EMBL" id="SPC48666.1"/>
    </source>
</evidence>
<dbReference type="AGR" id="WB:WBGene00303101"/>
<evidence type="ECO:0000313" key="2">
    <source>
        <dbReference type="Proteomes" id="UP000001940"/>
    </source>
</evidence>
<name>A0A2K5AU26_CAEEL</name>
<organism evidence="1 2">
    <name type="scientific">Caenorhabditis elegans</name>
    <dbReference type="NCBI Taxonomy" id="6239"/>
    <lineage>
        <taxon>Eukaryota</taxon>
        <taxon>Metazoa</taxon>
        <taxon>Ecdysozoa</taxon>
        <taxon>Nematoda</taxon>
        <taxon>Chromadorea</taxon>
        <taxon>Rhabditida</taxon>
        <taxon>Rhabditina</taxon>
        <taxon>Rhabditomorpha</taxon>
        <taxon>Rhabditoidea</taxon>
        <taxon>Rhabditidae</taxon>
        <taxon>Peloderinae</taxon>
        <taxon>Caenorhabditis</taxon>
    </lineage>
</organism>
<dbReference type="WormBase" id="F20B6.10b">
    <property type="protein sequence ID" value="CE52478"/>
    <property type="gene ID" value="WBGene00303101"/>
</dbReference>
<dbReference type="Proteomes" id="UP000001940">
    <property type="component" value="Chromosome X"/>
</dbReference>
<gene>
    <name evidence="1" type="ORF">CELE_F20B6.10</name>
    <name evidence="1 3" type="ORF">F20B6.10</name>
</gene>
<reference evidence="1 2" key="1">
    <citation type="journal article" date="1998" name="Science">
        <title>Genome sequence of the nematode C. elegans: a platform for investigating biology.</title>
        <authorList>
            <consortium name="The C. elegans sequencing consortium"/>
            <person name="Sulson J.E."/>
            <person name="Waterston R."/>
        </authorList>
    </citation>
    <scope>NUCLEOTIDE SEQUENCE [LARGE SCALE GENOMIC DNA]</scope>
    <source>
        <strain evidence="1 2">Bristol N2</strain>
    </source>
</reference>
<sequence length="13" mass="1733">VRSWRRRPTRLLH</sequence>